<evidence type="ECO:0000256" key="8">
    <source>
        <dbReference type="PIRSR" id="PIRSR600183-50"/>
    </source>
</evidence>
<dbReference type="InterPro" id="IPR022644">
    <property type="entry name" value="De-COase2_N"/>
</dbReference>
<dbReference type="GO" id="GO:0033387">
    <property type="term" value="P:putrescine biosynthetic process from arginine, via ornithine"/>
    <property type="evidence" value="ECO:0007669"/>
    <property type="project" value="TreeGrafter"/>
</dbReference>
<proteinExistence type="inferred from homology"/>
<keyword evidence="11" id="KW-1185">Reference proteome</keyword>
<reference evidence="10 11" key="1">
    <citation type="submission" date="2016-11" db="EMBL/GenBank/DDBJ databases">
        <authorList>
            <person name="Varghese N."/>
            <person name="Submissions S."/>
        </authorList>
    </citation>
    <scope>NUCLEOTIDE SEQUENCE [LARGE SCALE GENOMIC DNA]</scope>
    <source>
        <strain evidence="10 11">DSM 28249</strain>
    </source>
</reference>
<dbReference type="InterPro" id="IPR022653">
    <property type="entry name" value="De-COase2_pyr-phos_BS"/>
</dbReference>
<evidence type="ECO:0000256" key="4">
    <source>
        <dbReference type="ARBA" id="ARBA00023239"/>
    </source>
</evidence>
<dbReference type="Gene3D" id="2.40.37.10">
    <property type="entry name" value="Lyase, Ornithine Decarboxylase, Chain A, domain 1"/>
    <property type="match status" value="1"/>
</dbReference>
<dbReference type="CDD" id="cd00622">
    <property type="entry name" value="PLPDE_III_ODC"/>
    <property type="match status" value="1"/>
</dbReference>
<dbReference type="PANTHER" id="PTHR11482">
    <property type="entry name" value="ARGININE/DIAMINOPIMELATE/ORNITHINE DECARBOXYLASE"/>
    <property type="match status" value="1"/>
</dbReference>
<keyword evidence="4" id="KW-0456">Lyase</keyword>
<dbReference type="InterPro" id="IPR009006">
    <property type="entry name" value="Ala_racemase/Decarboxylase_C"/>
</dbReference>
<dbReference type="SUPFAM" id="SSF51419">
    <property type="entry name" value="PLP-binding barrel"/>
    <property type="match status" value="1"/>
</dbReference>
<evidence type="ECO:0000259" key="9">
    <source>
        <dbReference type="Pfam" id="PF02784"/>
    </source>
</evidence>
<dbReference type="EMBL" id="FRCB01000003">
    <property type="protein sequence ID" value="SHL82838.1"/>
    <property type="molecule type" value="Genomic_DNA"/>
</dbReference>
<comment type="cofactor">
    <cofactor evidence="1 8">
        <name>pyridoxal 5'-phosphate</name>
        <dbReference type="ChEBI" id="CHEBI:597326"/>
    </cofactor>
</comment>
<dbReference type="GO" id="GO:0004586">
    <property type="term" value="F:ornithine decarboxylase activity"/>
    <property type="evidence" value="ECO:0007669"/>
    <property type="project" value="UniProtKB-EC"/>
</dbReference>
<evidence type="ECO:0000256" key="3">
    <source>
        <dbReference type="ARBA" id="ARBA00022898"/>
    </source>
</evidence>
<dbReference type="InterPro" id="IPR002433">
    <property type="entry name" value="Orn_de-COase"/>
</dbReference>
<dbReference type="SUPFAM" id="SSF50621">
    <property type="entry name" value="Alanine racemase C-terminal domain-like"/>
    <property type="match status" value="1"/>
</dbReference>
<organism evidence="10 11">
    <name type="scientific">Roseovarius litoreus</name>
    <dbReference type="NCBI Taxonomy" id="1155722"/>
    <lineage>
        <taxon>Bacteria</taxon>
        <taxon>Pseudomonadati</taxon>
        <taxon>Pseudomonadota</taxon>
        <taxon>Alphaproteobacteria</taxon>
        <taxon>Rhodobacterales</taxon>
        <taxon>Roseobacteraceae</taxon>
        <taxon>Roseovarius</taxon>
    </lineage>
</organism>
<evidence type="ECO:0000313" key="10">
    <source>
        <dbReference type="EMBL" id="SHL82838.1"/>
    </source>
</evidence>
<dbReference type="PROSITE" id="PS00878">
    <property type="entry name" value="ODR_DC_2_1"/>
    <property type="match status" value="1"/>
</dbReference>
<dbReference type="EC" id="4.1.1.17" evidence="6"/>
<dbReference type="PRINTS" id="PR01182">
    <property type="entry name" value="ORNDCRBXLASE"/>
</dbReference>
<comment type="similarity">
    <text evidence="2">Belongs to the Orn/Lys/Arg decarboxylase class-II family.</text>
</comment>
<feature type="domain" description="Orn/DAP/Arg decarboxylase 2 N-terminal" evidence="9">
    <location>
        <begin position="35"/>
        <end position="259"/>
    </location>
</feature>
<accession>A0A1M7DTY5</accession>
<evidence type="ECO:0000256" key="7">
    <source>
        <dbReference type="ARBA" id="ARBA00049127"/>
    </source>
</evidence>
<evidence type="ECO:0000256" key="1">
    <source>
        <dbReference type="ARBA" id="ARBA00001933"/>
    </source>
</evidence>
<dbReference type="PRINTS" id="PR01179">
    <property type="entry name" value="ODADCRBXLASE"/>
</dbReference>
<feature type="modified residue" description="N6-(pyridoxal phosphate)lysine" evidence="8">
    <location>
        <position position="51"/>
    </location>
</feature>
<dbReference type="InterPro" id="IPR000183">
    <property type="entry name" value="Orn/DAP/Arg_de-COase"/>
</dbReference>
<comment type="catalytic activity">
    <reaction evidence="7">
        <text>L-ornithine + H(+) = putrescine + CO2</text>
        <dbReference type="Rhea" id="RHEA:22964"/>
        <dbReference type="ChEBI" id="CHEBI:15378"/>
        <dbReference type="ChEBI" id="CHEBI:16526"/>
        <dbReference type="ChEBI" id="CHEBI:46911"/>
        <dbReference type="ChEBI" id="CHEBI:326268"/>
        <dbReference type="EC" id="4.1.1.17"/>
    </reaction>
</comment>
<name>A0A1M7DTY5_9RHOB</name>
<protein>
    <recommendedName>
        <fullName evidence="6">ornithine decarboxylase</fullName>
        <ecNumber evidence="6">4.1.1.17</ecNumber>
    </recommendedName>
</protein>
<dbReference type="InterPro" id="IPR029066">
    <property type="entry name" value="PLP-binding_barrel"/>
</dbReference>
<evidence type="ECO:0000313" key="11">
    <source>
        <dbReference type="Proteomes" id="UP000322545"/>
    </source>
</evidence>
<comment type="pathway">
    <text evidence="5">Amine and polyamine biosynthesis; putrescine biosynthesis via L-ornithine pathway; putrescine from L-ornithine: step 1/1.</text>
</comment>
<feature type="active site" description="Proton donor" evidence="8">
    <location>
        <position position="323"/>
    </location>
</feature>
<evidence type="ECO:0000256" key="6">
    <source>
        <dbReference type="ARBA" id="ARBA00034138"/>
    </source>
</evidence>
<dbReference type="Proteomes" id="UP000322545">
    <property type="component" value="Unassembled WGS sequence"/>
</dbReference>
<dbReference type="Gene3D" id="3.20.20.10">
    <property type="entry name" value="Alanine racemase"/>
    <property type="match status" value="1"/>
</dbReference>
<sequence>MRETPTWATPIAHIVRHRPDTAQLYFSPAALQDMARRFQRGFDGLVTYAVKANPGEEVLANLVAAGIRAFDVASPQEMAAVRAVCGDAALHYNNPVRSVDEVAVARAYGVASCSVDCPRELDKLESLPRSTEIAVRLALPVKGAAYDFGEKFGLEPKRAAVLLRKVAERGFVPAITFHPGTQCADPAAWGTYIEAAAEVARAAKVQIARLNVGGGFASHRGGDAPDLEAIFVHIRAETDRCFGAQAPRLVCEPGRAMVADALTLATRVKALRACGAVFLNDGIYGGLMEMRDIGAPGRLRVIDPQGRARQGAPVPRVVFGPTCDSLDRLPEPLPLPGDIAEGDYVLFDGMGAYSRSLTTRFNGYGLEDMVTVADLM</sequence>
<dbReference type="AlphaFoldDB" id="A0A1M7DTY5"/>
<dbReference type="Pfam" id="PF02784">
    <property type="entry name" value="Orn_Arg_deC_N"/>
    <property type="match status" value="1"/>
</dbReference>
<evidence type="ECO:0000256" key="2">
    <source>
        <dbReference type="ARBA" id="ARBA00008872"/>
    </source>
</evidence>
<evidence type="ECO:0000256" key="5">
    <source>
        <dbReference type="ARBA" id="ARBA00034115"/>
    </source>
</evidence>
<keyword evidence="3 8" id="KW-0663">Pyridoxal phosphate</keyword>
<dbReference type="PANTHER" id="PTHR11482:SF6">
    <property type="entry name" value="ORNITHINE DECARBOXYLASE 1-RELATED"/>
    <property type="match status" value="1"/>
</dbReference>
<gene>
    <name evidence="10" type="ORF">SAMN05443432_10357</name>
</gene>
<dbReference type="GO" id="GO:0005737">
    <property type="term" value="C:cytoplasm"/>
    <property type="evidence" value="ECO:0007669"/>
    <property type="project" value="TreeGrafter"/>
</dbReference>
<dbReference type="RefSeq" id="WP_149778877.1">
    <property type="nucleotide sequence ID" value="NZ_FRCB01000003.1"/>
</dbReference>